<evidence type="ECO:0000313" key="4">
    <source>
        <dbReference type="EMBL" id="GMI23480.1"/>
    </source>
</evidence>
<dbReference type="SUPFAM" id="SSF52096">
    <property type="entry name" value="ClpP/crotonase"/>
    <property type="match status" value="1"/>
</dbReference>
<dbReference type="EMBL" id="BRYB01001333">
    <property type="protein sequence ID" value="GMI23480.1"/>
    <property type="molecule type" value="Genomic_DNA"/>
</dbReference>
<organism evidence="4 5">
    <name type="scientific">Tetraparma gracilis</name>
    <dbReference type="NCBI Taxonomy" id="2962635"/>
    <lineage>
        <taxon>Eukaryota</taxon>
        <taxon>Sar</taxon>
        <taxon>Stramenopiles</taxon>
        <taxon>Ochrophyta</taxon>
        <taxon>Bolidophyceae</taxon>
        <taxon>Parmales</taxon>
        <taxon>Triparmaceae</taxon>
        <taxon>Tetraparma</taxon>
    </lineage>
</organism>
<dbReference type="PANTHER" id="PTHR11941:SF171">
    <property type="entry name" value="SD19268P"/>
    <property type="match status" value="1"/>
</dbReference>
<evidence type="ECO:0000256" key="3">
    <source>
        <dbReference type="RuleBase" id="RU003707"/>
    </source>
</evidence>
<keyword evidence="2" id="KW-0456">Lyase</keyword>
<sequence length="290" mass="30267">MLSSLARPLLRPPPLRFFSASPPPDLLVSYLPASPDAPSDPSKIAVLTMSRPSARNALGRRMLSELAAAVEALPADPEVRAVVLESAVEQVYCAGADLKERRGMSQAEAGRFVGKLRGTFTALADMPLPVIAAVEGAALGGGLEIALAADVRVCGDKAVFGAPETALAIIPGAGGTQRLPRVIGESRAKEMIFTARRVGAAEAGAMGLVNYVVAEGGATGKAVELARMMARNGPVGIRCAKVAVGTGMRVDLASGMEVERACYAQTIPTKDRMEGLNAFREKRRPVYTGE</sequence>
<dbReference type="InterPro" id="IPR014748">
    <property type="entry name" value="Enoyl-CoA_hydra_C"/>
</dbReference>
<dbReference type="InterPro" id="IPR018376">
    <property type="entry name" value="Enoyl-CoA_hyd/isom_CS"/>
</dbReference>
<evidence type="ECO:0000256" key="2">
    <source>
        <dbReference type="ARBA" id="ARBA00023239"/>
    </source>
</evidence>
<gene>
    <name evidence="4" type="ORF">TeGR_g13806</name>
</gene>
<comment type="similarity">
    <text evidence="1 3">Belongs to the enoyl-CoA hydratase/isomerase family.</text>
</comment>
<dbReference type="PROSITE" id="PS00166">
    <property type="entry name" value="ENOYL_COA_HYDRATASE"/>
    <property type="match status" value="1"/>
</dbReference>
<dbReference type="InterPro" id="IPR029045">
    <property type="entry name" value="ClpP/crotonase-like_dom_sf"/>
</dbReference>
<dbReference type="CDD" id="cd06558">
    <property type="entry name" value="crotonase-like"/>
    <property type="match status" value="1"/>
</dbReference>
<evidence type="ECO:0000313" key="5">
    <source>
        <dbReference type="Proteomes" id="UP001165060"/>
    </source>
</evidence>
<dbReference type="PANTHER" id="PTHR11941">
    <property type="entry name" value="ENOYL-COA HYDRATASE-RELATED"/>
    <property type="match status" value="1"/>
</dbReference>
<evidence type="ECO:0000256" key="1">
    <source>
        <dbReference type="ARBA" id="ARBA00005254"/>
    </source>
</evidence>
<name>A0ABQ6MCX5_9STRA</name>
<dbReference type="Gene3D" id="1.10.12.10">
    <property type="entry name" value="Lyase 2-enoyl-coa Hydratase, Chain A, domain 2"/>
    <property type="match status" value="1"/>
</dbReference>
<reference evidence="4 5" key="1">
    <citation type="journal article" date="2023" name="Commun. Biol.">
        <title>Genome analysis of Parmales, the sister group of diatoms, reveals the evolutionary specialization of diatoms from phago-mixotrophs to photoautotrophs.</title>
        <authorList>
            <person name="Ban H."/>
            <person name="Sato S."/>
            <person name="Yoshikawa S."/>
            <person name="Yamada K."/>
            <person name="Nakamura Y."/>
            <person name="Ichinomiya M."/>
            <person name="Sato N."/>
            <person name="Blanc-Mathieu R."/>
            <person name="Endo H."/>
            <person name="Kuwata A."/>
            <person name="Ogata H."/>
        </authorList>
    </citation>
    <scope>NUCLEOTIDE SEQUENCE [LARGE SCALE GENOMIC DNA]</scope>
</reference>
<accession>A0ABQ6MCX5</accession>
<proteinExistence type="inferred from homology"/>
<comment type="caution">
    <text evidence="4">The sequence shown here is derived from an EMBL/GenBank/DDBJ whole genome shotgun (WGS) entry which is preliminary data.</text>
</comment>
<dbReference type="Gene3D" id="3.90.226.10">
    <property type="entry name" value="2-enoyl-CoA Hydratase, Chain A, domain 1"/>
    <property type="match status" value="1"/>
</dbReference>
<dbReference type="Pfam" id="PF00378">
    <property type="entry name" value="ECH_1"/>
    <property type="match status" value="1"/>
</dbReference>
<dbReference type="Proteomes" id="UP001165060">
    <property type="component" value="Unassembled WGS sequence"/>
</dbReference>
<keyword evidence="5" id="KW-1185">Reference proteome</keyword>
<dbReference type="InterPro" id="IPR001753">
    <property type="entry name" value="Enoyl-CoA_hydra/iso"/>
</dbReference>
<protein>
    <submittedName>
        <fullName evidence="4">Uncharacterized protein</fullName>
    </submittedName>
</protein>